<dbReference type="EMBL" id="AMQM01005429">
    <property type="status" value="NOT_ANNOTATED_CDS"/>
    <property type="molecule type" value="Genomic_DNA"/>
</dbReference>
<organism evidence="2 3">
    <name type="scientific">Helobdella robusta</name>
    <name type="common">Californian leech</name>
    <dbReference type="NCBI Taxonomy" id="6412"/>
    <lineage>
        <taxon>Eukaryota</taxon>
        <taxon>Metazoa</taxon>
        <taxon>Spiralia</taxon>
        <taxon>Lophotrochozoa</taxon>
        <taxon>Annelida</taxon>
        <taxon>Clitellata</taxon>
        <taxon>Hirudinea</taxon>
        <taxon>Rhynchobdellida</taxon>
        <taxon>Glossiphoniidae</taxon>
        <taxon>Helobdella</taxon>
    </lineage>
</organism>
<reference evidence="2" key="3">
    <citation type="submission" date="2015-06" db="UniProtKB">
        <authorList>
            <consortium name="EnsemblMetazoa"/>
        </authorList>
    </citation>
    <scope>IDENTIFICATION</scope>
</reference>
<dbReference type="RefSeq" id="XP_009021435.1">
    <property type="nucleotide sequence ID" value="XM_009023187.1"/>
</dbReference>
<gene>
    <name evidence="2" type="primary">20205537</name>
    <name evidence="1" type="ORF">HELRODRAFT_175802</name>
</gene>
<accession>T1F9N8</accession>
<dbReference type="EnsemblMetazoa" id="HelroT175802">
    <property type="protein sequence ID" value="HelroP175802"/>
    <property type="gene ID" value="HelroG175802"/>
</dbReference>
<evidence type="ECO:0000313" key="2">
    <source>
        <dbReference type="EnsemblMetazoa" id="HelroP175802"/>
    </source>
</evidence>
<dbReference type="GeneID" id="20205537"/>
<evidence type="ECO:0000313" key="3">
    <source>
        <dbReference type="Proteomes" id="UP000015101"/>
    </source>
</evidence>
<dbReference type="InParanoid" id="T1F9N8"/>
<dbReference type="HOGENOM" id="CLU_1888000_0_0_1"/>
<dbReference type="AlphaFoldDB" id="T1F9N8"/>
<sequence length="135" mass="14997">MRDNPKVFWQHINRKRKNKQTIDCLVDKGANEDRLITNNLDKANCLGSFFSSVYIVDVDNEGMVPDVDILPDMENDMCKGSTTVPNNKSYNRSRNVAMTANVDTGCHVIFGASGGGLVDCRRVVTSPLLKCRVVC</sequence>
<dbReference type="KEGG" id="hro:HELRODRAFT_175802"/>
<evidence type="ECO:0000313" key="1">
    <source>
        <dbReference type="EMBL" id="ESO00385.1"/>
    </source>
</evidence>
<dbReference type="Proteomes" id="UP000015101">
    <property type="component" value="Unassembled WGS sequence"/>
</dbReference>
<reference evidence="1 3" key="2">
    <citation type="journal article" date="2013" name="Nature">
        <title>Insights into bilaterian evolution from three spiralian genomes.</title>
        <authorList>
            <person name="Simakov O."/>
            <person name="Marletaz F."/>
            <person name="Cho S.J."/>
            <person name="Edsinger-Gonzales E."/>
            <person name="Havlak P."/>
            <person name="Hellsten U."/>
            <person name="Kuo D.H."/>
            <person name="Larsson T."/>
            <person name="Lv J."/>
            <person name="Arendt D."/>
            <person name="Savage R."/>
            <person name="Osoegawa K."/>
            <person name="de Jong P."/>
            <person name="Grimwood J."/>
            <person name="Chapman J.A."/>
            <person name="Shapiro H."/>
            <person name="Aerts A."/>
            <person name="Otillar R.P."/>
            <person name="Terry A.Y."/>
            <person name="Boore J.L."/>
            <person name="Grigoriev I.V."/>
            <person name="Lindberg D.R."/>
            <person name="Seaver E.C."/>
            <person name="Weisblat D.A."/>
            <person name="Putnam N.H."/>
            <person name="Rokhsar D.S."/>
        </authorList>
    </citation>
    <scope>NUCLEOTIDE SEQUENCE</scope>
</reference>
<reference evidence="3" key="1">
    <citation type="submission" date="2012-12" db="EMBL/GenBank/DDBJ databases">
        <authorList>
            <person name="Hellsten U."/>
            <person name="Grimwood J."/>
            <person name="Chapman J.A."/>
            <person name="Shapiro H."/>
            <person name="Aerts A."/>
            <person name="Otillar R.P."/>
            <person name="Terry A.Y."/>
            <person name="Boore J.L."/>
            <person name="Simakov O."/>
            <person name="Marletaz F."/>
            <person name="Cho S.-J."/>
            <person name="Edsinger-Gonzales E."/>
            <person name="Havlak P."/>
            <person name="Kuo D.-H."/>
            <person name="Larsson T."/>
            <person name="Lv J."/>
            <person name="Arendt D."/>
            <person name="Savage R."/>
            <person name="Osoegawa K."/>
            <person name="de Jong P."/>
            <person name="Lindberg D.R."/>
            <person name="Seaver E.C."/>
            <person name="Weisblat D.A."/>
            <person name="Putnam N.H."/>
            <person name="Grigoriev I.V."/>
            <person name="Rokhsar D.S."/>
        </authorList>
    </citation>
    <scope>NUCLEOTIDE SEQUENCE</scope>
</reference>
<name>T1F9N8_HELRO</name>
<dbReference type="CTD" id="20205537"/>
<dbReference type="EMBL" id="KB096945">
    <property type="protein sequence ID" value="ESO00385.1"/>
    <property type="molecule type" value="Genomic_DNA"/>
</dbReference>
<keyword evidence="3" id="KW-1185">Reference proteome</keyword>
<proteinExistence type="predicted"/>
<protein>
    <submittedName>
        <fullName evidence="1 2">Uncharacterized protein</fullName>
    </submittedName>
</protein>